<evidence type="ECO:0000313" key="8">
    <source>
        <dbReference type="EMBL" id="SUZ64789.1"/>
    </source>
</evidence>
<dbReference type="GO" id="GO:0008360">
    <property type="term" value="P:regulation of cell shape"/>
    <property type="evidence" value="ECO:0007669"/>
    <property type="project" value="UniProtKB-KW"/>
</dbReference>
<evidence type="ECO:0000256" key="1">
    <source>
        <dbReference type="ARBA" id="ARBA00004651"/>
    </source>
</evidence>
<evidence type="ECO:0008006" key="9">
    <source>
        <dbReference type="Google" id="ProtNLM"/>
    </source>
</evidence>
<sequence length="162" mass="18168">VDRALPFLTGLAALFLQMMLSDFLTIRGLRPDFVLIFVVYLSLRWGSLAGIIAGFSLGLVEDFLSAGSLMGLAPLTKSITGFLVGRLQGRYNRMSPITFHAAWVGIMMVHFFIFIYVNYQSVYVTNPGIFWQTYIFAAVYTFIFIGILQMIIPLSKVKPPPK</sequence>
<keyword evidence="2" id="KW-1003">Cell membrane</keyword>
<proteinExistence type="predicted"/>
<feature type="non-terminal residue" evidence="8">
    <location>
        <position position="1"/>
    </location>
</feature>
<accession>A0A381PF83</accession>
<feature type="transmembrane region" description="Helical" evidence="7">
    <location>
        <begin position="129"/>
        <end position="152"/>
    </location>
</feature>
<feature type="transmembrane region" description="Helical" evidence="7">
    <location>
        <begin position="33"/>
        <end position="57"/>
    </location>
</feature>
<comment type="subcellular location">
    <subcellularLocation>
        <location evidence="1">Cell membrane</location>
        <topology evidence="1">Multi-pass membrane protein</topology>
    </subcellularLocation>
</comment>
<organism evidence="8">
    <name type="scientific">marine metagenome</name>
    <dbReference type="NCBI Taxonomy" id="408172"/>
    <lineage>
        <taxon>unclassified sequences</taxon>
        <taxon>metagenomes</taxon>
        <taxon>ecological metagenomes</taxon>
    </lineage>
</organism>
<dbReference type="NCBIfam" id="TIGR03426">
    <property type="entry name" value="shape_MreD"/>
    <property type="match status" value="1"/>
</dbReference>
<evidence type="ECO:0000256" key="7">
    <source>
        <dbReference type="SAM" id="Phobius"/>
    </source>
</evidence>
<evidence type="ECO:0000256" key="4">
    <source>
        <dbReference type="ARBA" id="ARBA00022960"/>
    </source>
</evidence>
<gene>
    <name evidence="8" type="ORF">METZ01_LOCUS17643</name>
</gene>
<keyword evidence="3 7" id="KW-0812">Transmembrane</keyword>
<feature type="transmembrane region" description="Helical" evidence="7">
    <location>
        <begin position="63"/>
        <end position="85"/>
    </location>
</feature>
<evidence type="ECO:0000256" key="5">
    <source>
        <dbReference type="ARBA" id="ARBA00022989"/>
    </source>
</evidence>
<dbReference type="InterPro" id="IPR007227">
    <property type="entry name" value="Cell_shape_determining_MreD"/>
</dbReference>
<keyword evidence="5 7" id="KW-1133">Transmembrane helix</keyword>
<keyword evidence="4" id="KW-0133">Cell shape</keyword>
<protein>
    <recommendedName>
        <fullName evidence="9">Rod shape-determining protein MreD</fullName>
    </recommendedName>
</protein>
<dbReference type="EMBL" id="UINC01000942">
    <property type="protein sequence ID" value="SUZ64789.1"/>
    <property type="molecule type" value="Genomic_DNA"/>
</dbReference>
<reference evidence="8" key="1">
    <citation type="submission" date="2018-05" db="EMBL/GenBank/DDBJ databases">
        <authorList>
            <person name="Lanie J.A."/>
            <person name="Ng W.-L."/>
            <person name="Kazmierczak K.M."/>
            <person name="Andrzejewski T.M."/>
            <person name="Davidsen T.M."/>
            <person name="Wayne K.J."/>
            <person name="Tettelin H."/>
            <person name="Glass J.I."/>
            <person name="Rusch D."/>
            <person name="Podicherti R."/>
            <person name="Tsui H.-C.T."/>
            <person name="Winkler M.E."/>
        </authorList>
    </citation>
    <scope>NUCLEOTIDE SEQUENCE</scope>
</reference>
<evidence type="ECO:0000256" key="2">
    <source>
        <dbReference type="ARBA" id="ARBA00022475"/>
    </source>
</evidence>
<dbReference type="Pfam" id="PF04093">
    <property type="entry name" value="MreD"/>
    <property type="match status" value="1"/>
</dbReference>
<evidence type="ECO:0000256" key="3">
    <source>
        <dbReference type="ARBA" id="ARBA00022692"/>
    </source>
</evidence>
<dbReference type="AlphaFoldDB" id="A0A381PF83"/>
<feature type="transmembrane region" description="Helical" evidence="7">
    <location>
        <begin position="97"/>
        <end position="117"/>
    </location>
</feature>
<keyword evidence="6 7" id="KW-0472">Membrane</keyword>
<feature type="transmembrane region" description="Helical" evidence="7">
    <location>
        <begin position="6"/>
        <end position="26"/>
    </location>
</feature>
<name>A0A381PF83_9ZZZZ</name>
<dbReference type="GO" id="GO:0005886">
    <property type="term" value="C:plasma membrane"/>
    <property type="evidence" value="ECO:0007669"/>
    <property type="project" value="UniProtKB-SubCell"/>
</dbReference>
<evidence type="ECO:0000256" key="6">
    <source>
        <dbReference type="ARBA" id="ARBA00023136"/>
    </source>
</evidence>